<protein>
    <recommendedName>
        <fullName evidence="7">Hemolysin XhlA</fullName>
    </recommendedName>
</protein>
<evidence type="ECO:0000313" key="6">
    <source>
        <dbReference type="Proteomes" id="UP000474718"/>
    </source>
</evidence>
<keyword evidence="2" id="KW-0812">Transmembrane</keyword>
<keyword evidence="2" id="KW-1133">Transmembrane helix</keyword>
<reference evidence="3 6" key="3">
    <citation type="journal article" date="2019" name="Nat. Med.">
        <title>A library of human gut bacterial isolates paired with longitudinal multiomics data enables mechanistic microbiome research.</title>
        <authorList>
            <person name="Poyet M."/>
            <person name="Groussin M."/>
            <person name="Gibbons S.M."/>
            <person name="Avila-Pacheco J."/>
            <person name="Jiang X."/>
            <person name="Kearney S.M."/>
            <person name="Perrotta A.R."/>
            <person name="Berdy B."/>
            <person name="Zhao S."/>
            <person name="Lieberman T.D."/>
            <person name="Swanson P.K."/>
            <person name="Smith M."/>
            <person name="Roesemann S."/>
            <person name="Alexander J.E."/>
            <person name="Rich S.A."/>
            <person name="Livny J."/>
            <person name="Vlamakis H."/>
            <person name="Clish C."/>
            <person name="Bullock K."/>
            <person name="Deik A."/>
            <person name="Scott J."/>
            <person name="Pierce K.A."/>
            <person name="Xavier R.J."/>
            <person name="Alm E.J."/>
        </authorList>
    </citation>
    <scope>NUCLEOTIDE SEQUENCE [LARGE SCALE GENOMIC DNA]</scope>
    <source>
        <strain evidence="3 6">BIOML-A2</strain>
    </source>
</reference>
<feature type="transmembrane region" description="Helical" evidence="2">
    <location>
        <begin position="54"/>
        <end position="74"/>
    </location>
</feature>
<comment type="caution">
    <text evidence="4">The sequence shown here is derived from an EMBL/GenBank/DDBJ whole genome shotgun (WGS) entry which is preliminary data.</text>
</comment>
<dbReference type="Proteomes" id="UP000474718">
    <property type="component" value="Unassembled WGS sequence"/>
</dbReference>
<evidence type="ECO:0000256" key="1">
    <source>
        <dbReference type="SAM" id="Coils"/>
    </source>
</evidence>
<keyword evidence="1" id="KW-0175">Coiled coil</keyword>
<keyword evidence="2" id="KW-0472">Membrane</keyword>
<keyword evidence="6" id="KW-1185">Reference proteome</keyword>
<gene>
    <name evidence="3" type="ORF">GT747_03630</name>
    <name evidence="4" type="ORF">SAMN05444424_1412</name>
</gene>
<dbReference type="RefSeq" id="WP_021660956.1">
    <property type="nucleotide sequence ID" value="NZ_FQVY01000002.1"/>
</dbReference>
<proteinExistence type="predicted"/>
<dbReference type="EMBL" id="FQVY01000002">
    <property type="protein sequence ID" value="SHG08570.1"/>
    <property type="molecule type" value="Genomic_DNA"/>
</dbReference>
<dbReference type="AlphaFoldDB" id="A0AAP1PWI5"/>
<evidence type="ECO:0000313" key="5">
    <source>
        <dbReference type="Proteomes" id="UP000184089"/>
    </source>
</evidence>
<evidence type="ECO:0008006" key="7">
    <source>
        <dbReference type="Google" id="ProtNLM"/>
    </source>
</evidence>
<accession>A0AAP1PWI5</accession>
<name>A0AAP1PWI5_9FIRM</name>
<dbReference type="Proteomes" id="UP000184089">
    <property type="component" value="Unassembled WGS sequence"/>
</dbReference>
<evidence type="ECO:0000256" key="2">
    <source>
        <dbReference type="SAM" id="Phobius"/>
    </source>
</evidence>
<reference evidence="4" key="2">
    <citation type="submission" date="2016-11" db="EMBL/GenBank/DDBJ databases">
        <authorList>
            <person name="Varghese N."/>
            <person name="Submissions S."/>
        </authorList>
    </citation>
    <scope>NUCLEOTIDE SEQUENCE</scope>
    <source>
        <strain evidence="4">DSM 4029</strain>
    </source>
</reference>
<sequence length="77" mass="8818">MSTCPNEYCTERFSRLEGRVDQKSQELDHHAVQLARLEEKFDSLTHSLQGLTKALWGMSGAIVSVLLGFFIWYVQTL</sequence>
<evidence type="ECO:0000313" key="4">
    <source>
        <dbReference type="EMBL" id="SHG08570.1"/>
    </source>
</evidence>
<dbReference type="EMBL" id="WWVX01000002">
    <property type="protein sequence ID" value="MZL68866.1"/>
    <property type="molecule type" value="Genomic_DNA"/>
</dbReference>
<evidence type="ECO:0000313" key="3">
    <source>
        <dbReference type="EMBL" id="MZL68866.1"/>
    </source>
</evidence>
<reference evidence="5" key="1">
    <citation type="submission" date="2016-11" db="EMBL/GenBank/DDBJ databases">
        <authorList>
            <person name="Jaros S."/>
            <person name="Januszkiewicz K."/>
            <person name="Wedrychowicz H."/>
        </authorList>
    </citation>
    <scope>NUCLEOTIDE SEQUENCE [LARGE SCALE GENOMIC DNA]</scope>
    <source>
        <strain evidence="5">DSM 4029</strain>
    </source>
</reference>
<feature type="coiled-coil region" evidence="1">
    <location>
        <begin position="20"/>
        <end position="54"/>
    </location>
</feature>
<organism evidence="4 5">
    <name type="scientific">Bittarella massiliensis</name>
    <name type="common">ex Durand et al. 2017</name>
    <dbReference type="NCBI Taxonomy" id="1720313"/>
    <lineage>
        <taxon>Bacteria</taxon>
        <taxon>Bacillati</taxon>
        <taxon>Bacillota</taxon>
        <taxon>Clostridia</taxon>
        <taxon>Eubacteriales</taxon>
        <taxon>Oscillospiraceae</taxon>
        <taxon>Bittarella (ex Durand et al. 2017)</taxon>
    </lineage>
</organism>